<organism evidence="1 2">
    <name type="scientific">Conoideocrella luteorostrata</name>
    <dbReference type="NCBI Taxonomy" id="1105319"/>
    <lineage>
        <taxon>Eukaryota</taxon>
        <taxon>Fungi</taxon>
        <taxon>Dikarya</taxon>
        <taxon>Ascomycota</taxon>
        <taxon>Pezizomycotina</taxon>
        <taxon>Sordariomycetes</taxon>
        <taxon>Hypocreomycetidae</taxon>
        <taxon>Hypocreales</taxon>
        <taxon>Clavicipitaceae</taxon>
        <taxon>Conoideocrella</taxon>
    </lineage>
</organism>
<dbReference type="InterPro" id="IPR036188">
    <property type="entry name" value="FAD/NAD-bd_sf"/>
</dbReference>
<protein>
    <submittedName>
        <fullName evidence="1">Monooxygenase PC-14</fullName>
        <ecNumber evidence="1">1.14.13.8</ecNumber>
    </submittedName>
</protein>
<comment type="caution">
    <text evidence="1">The sequence shown here is derived from an EMBL/GenBank/DDBJ whole genome shotgun (WGS) entry which is preliminary data.</text>
</comment>
<reference evidence="1" key="1">
    <citation type="submission" date="2023-06" db="EMBL/GenBank/DDBJ databases">
        <title>Conoideocrella luteorostrata (Hypocreales: Clavicipitaceae), a potential biocontrol fungus for elongate hemlock scale in United States Christmas tree production areas.</title>
        <authorList>
            <person name="Barrett H."/>
            <person name="Lovett B."/>
            <person name="Macias A.M."/>
            <person name="Stajich J.E."/>
            <person name="Kasson M.T."/>
        </authorList>
    </citation>
    <scope>NUCLEOTIDE SEQUENCE</scope>
    <source>
        <strain evidence="1">ARSEF 14590</strain>
    </source>
</reference>
<dbReference type="Proteomes" id="UP001251528">
    <property type="component" value="Unassembled WGS sequence"/>
</dbReference>
<keyword evidence="1" id="KW-0560">Oxidoreductase</keyword>
<dbReference type="EMBL" id="JASWJB010000474">
    <property type="protein sequence ID" value="KAK2590182.1"/>
    <property type="molecule type" value="Genomic_DNA"/>
</dbReference>
<dbReference type="AlphaFoldDB" id="A0AAJ0CEH4"/>
<feature type="non-terminal residue" evidence="1">
    <location>
        <position position="55"/>
    </location>
</feature>
<evidence type="ECO:0000313" key="1">
    <source>
        <dbReference type="EMBL" id="KAK2590182.1"/>
    </source>
</evidence>
<accession>A0AAJ0CEH4</accession>
<dbReference type="SUPFAM" id="SSF51905">
    <property type="entry name" value="FAD/NAD(P)-binding domain"/>
    <property type="match status" value="1"/>
</dbReference>
<name>A0AAJ0CEH4_9HYPO</name>
<gene>
    <name evidence="1" type="primary">PC14</name>
    <name evidence="1" type="ORF">QQS21_012133</name>
</gene>
<dbReference type="GO" id="GO:0004497">
    <property type="term" value="F:monooxygenase activity"/>
    <property type="evidence" value="ECO:0007669"/>
    <property type="project" value="UniProtKB-KW"/>
</dbReference>
<keyword evidence="1" id="KW-0503">Monooxygenase</keyword>
<dbReference type="Pfam" id="PF13450">
    <property type="entry name" value="NAD_binding_8"/>
    <property type="match status" value="1"/>
</dbReference>
<keyword evidence="2" id="KW-1185">Reference proteome</keyword>
<dbReference type="EC" id="1.14.13.8" evidence="1"/>
<sequence length="55" mass="6070">MKIAVIGAGPSGLVTLKYLTEAHKFLKCAPVEVRLFEFQPQVGGTFVDRVYEDAE</sequence>
<evidence type="ECO:0000313" key="2">
    <source>
        <dbReference type="Proteomes" id="UP001251528"/>
    </source>
</evidence>
<dbReference type="Gene3D" id="3.50.50.60">
    <property type="entry name" value="FAD/NAD(P)-binding domain"/>
    <property type="match status" value="1"/>
</dbReference>
<proteinExistence type="predicted"/>